<protein>
    <submittedName>
        <fullName evidence="1">Uncharacterized protein</fullName>
    </submittedName>
</protein>
<name>R7S801_TRAVS</name>
<proteinExistence type="predicted"/>
<accession>R7S801</accession>
<dbReference type="Proteomes" id="UP000054317">
    <property type="component" value="Unassembled WGS sequence"/>
</dbReference>
<dbReference type="EMBL" id="JH711798">
    <property type="protein sequence ID" value="EIW51792.1"/>
    <property type="molecule type" value="Genomic_DNA"/>
</dbReference>
<evidence type="ECO:0000313" key="2">
    <source>
        <dbReference type="Proteomes" id="UP000054317"/>
    </source>
</evidence>
<dbReference type="GeneID" id="19418328"/>
<sequence>MFRPIFDRTISRASRRKAIATDHPRASGTEEMHDVIAVKVTATASVSGTRYSYVFAGKQVGHAE</sequence>
<gene>
    <name evidence="1" type="ORF">TRAVEDRAFT_61487</name>
</gene>
<organism evidence="1 2">
    <name type="scientific">Trametes versicolor (strain FP-101664)</name>
    <name type="common">White-rot fungus</name>
    <name type="synonym">Coriolus versicolor</name>
    <dbReference type="NCBI Taxonomy" id="717944"/>
    <lineage>
        <taxon>Eukaryota</taxon>
        <taxon>Fungi</taxon>
        <taxon>Dikarya</taxon>
        <taxon>Basidiomycota</taxon>
        <taxon>Agaricomycotina</taxon>
        <taxon>Agaricomycetes</taxon>
        <taxon>Polyporales</taxon>
        <taxon>Polyporaceae</taxon>
        <taxon>Trametes</taxon>
    </lineage>
</organism>
<keyword evidence="2" id="KW-1185">Reference proteome</keyword>
<evidence type="ECO:0000313" key="1">
    <source>
        <dbReference type="EMBL" id="EIW51792.1"/>
    </source>
</evidence>
<dbReference type="KEGG" id="tvs:TRAVEDRAFT_61487"/>
<reference evidence="2" key="1">
    <citation type="journal article" date="2012" name="Science">
        <title>The Paleozoic origin of enzymatic lignin decomposition reconstructed from 31 fungal genomes.</title>
        <authorList>
            <person name="Floudas D."/>
            <person name="Binder M."/>
            <person name="Riley R."/>
            <person name="Barry K."/>
            <person name="Blanchette R.A."/>
            <person name="Henrissat B."/>
            <person name="Martinez A.T."/>
            <person name="Otillar R."/>
            <person name="Spatafora J.W."/>
            <person name="Yadav J.S."/>
            <person name="Aerts A."/>
            <person name="Benoit I."/>
            <person name="Boyd A."/>
            <person name="Carlson A."/>
            <person name="Copeland A."/>
            <person name="Coutinho P.M."/>
            <person name="de Vries R.P."/>
            <person name="Ferreira P."/>
            <person name="Findley K."/>
            <person name="Foster B."/>
            <person name="Gaskell J."/>
            <person name="Glotzer D."/>
            <person name="Gorecki P."/>
            <person name="Heitman J."/>
            <person name="Hesse C."/>
            <person name="Hori C."/>
            <person name="Igarashi K."/>
            <person name="Jurgens J.A."/>
            <person name="Kallen N."/>
            <person name="Kersten P."/>
            <person name="Kohler A."/>
            <person name="Kuees U."/>
            <person name="Kumar T.K.A."/>
            <person name="Kuo A."/>
            <person name="LaButti K."/>
            <person name="Larrondo L.F."/>
            <person name="Lindquist E."/>
            <person name="Ling A."/>
            <person name="Lombard V."/>
            <person name="Lucas S."/>
            <person name="Lundell T."/>
            <person name="Martin R."/>
            <person name="McLaughlin D.J."/>
            <person name="Morgenstern I."/>
            <person name="Morin E."/>
            <person name="Murat C."/>
            <person name="Nagy L.G."/>
            <person name="Nolan M."/>
            <person name="Ohm R.A."/>
            <person name="Patyshakuliyeva A."/>
            <person name="Rokas A."/>
            <person name="Ruiz-Duenas F.J."/>
            <person name="Sabat G."/>
            <person name="Salamov A."/>
            <person name="Samejima M."/>
            <person name="Schmutz J."/>
            <person name="Slot J.C."/>
            <person name="St John F."/>
            <person name="Stenlid J."/>
            <person name="Sun H."/>
            <person name="Sun S."/>
            <person name="Syed K."/>
            <person name="Tsang A."/>
            <person name="Wiebenga A."/>
            <person name="Young D."/>
            <person name="Pisabarro A."/>
            <person name="Eastwood D.C."/>
            <person name="Martin F."/>
            <person name="Cullen D."/>
            <person name="Grigoriev I.V."/>
            <person name="Hibbett D.S."/>
        </authorList>
    </citation>
    <scope>NUCLEOTIDE SEQUENCE [LARGE SCALE GENOMIC DNA]</scope>
    <source>
        <strain evidence="2">FP-101664</strain>
    </source>
</reference>
<dbReference type="RefSeq" id="XP_008045339.1">
    <property type="nucleotide sequence ID" value="XM_008047148.1"/>
</dbReference>
<dbReference type="AlphaFoldDB" id="R7S801"/>